<dbReference type="PROSITE" id="PS50294">
    <property type="entry name" value="WD_REPEATS_REGION"/>
    <property type="match status" value="1"/>
</dbReference>
<dbReference type="GO" id="GO:0003729">
    <property type="term" value="F:mRNA binding"/>
    <property type="evidence" value="ECO:0007669"/>
    <property type="project" value="TreeGrafter"/>
</dbReference>
<sequence>MDGKHEMSEEDYRRLRKAQPRKEKVPREDFGDPSEIGGFKGPWSGFVGVHEDRKGPRDAKEERSLKRIVNKHCLTVGNERSRSNYFLSMRDSSLGRIPSKRFIVPKSNTMLFHDHKDMASSVSLFRRHRLLLTSGLDGKVHLYNLRAADLVTTYMGHSKGVSSAAVSECEGKFSTISFDGFLKVWDVETGKCNTRIDLECPLTCQSLKVLDKNVFAGGMDGKIRIVDVRSRKILSEVKEECHTQRQTTSGPSSIRDILLVEEDSTLIFTRKEGTLHHFDLRNNKVVKTHNGSYSFIGFCPSENTLVVTGSDEIVLLNASTLEHREEGIKAPGCSTRVKVSLDGTTLCYGDSSGFANFISRDPVRETSLGSTGEMITVIDWMDGSSSSLASGDMLGNIKIWE</sequence>
<dbReference type="InterPro" id="IPR001680">
    <property type="entry name" value="WD40_rpt"/>
</dbReference>
<dbReference type="EMBL" id="CP075153">
    <property type="protein sequence ID" value="UTX43575.1"/>
    <property type="molecule type" value="Genomic_DNA"/>
</dbReference>
<dbReference type="GO" id="GO:0000398">
    <property type="term" value="P:mRNA splicing, via spliceosome"/>
    <property type="evidence" value="ECO:0007669"/>
    <property type="project" value="InterPro"/>
</dbReference>
<dbReference type="InterPro" id="IPR015943">
    <property type="entry name" value="WD40/YVTN_repeat-like_dom_sf"/>
</dbReference>
<evidence type="ECO:0000256" key="2">
    <source>
        <dbReference type="SAM" id="MobiDB-lite"/>
    </source>
</evidence>
<name>A0A9Q9C4M9_ENCHE</name>
<dbReference type="InterPro" id="IPR018391">
    <property type="entry name" value="PQQ_b-propeller_rpt"/>
</dbReference>
<dbReference type="Pfam" id="PF00400">
    <property type="entry name" value="WD40"/>
    <property type="match status" value="1"/>
</dbReference>
<protein>
    <submittedName>
        <fullName evidence="3">WD40 domain-containing protein</fullName>
    </submittedName>
</protein>
<feature type="repeat" description="WD" evidence="1">
    <location>
        <begin position="154"/>
        <end position="195"/>
    </location>
</feature>
<reference evidence="3" key="1">
    <citation type="submission" date="2022-10" db="EMBL/GenBank/DDBJ databases">
        <title>Encephalitozoon hellem ATCC 50604 Complete Genome.</title>
        <authorList>
            <person name="Mascarenhas dos Santos A.C."/>
            <person name="Julian A.T."/>
            <person name="Pombert J.-F."/>
        </authorList>
    </citation>
    <scope>NUCLEOTIDE SEQUENCE</scope>
    <source>
        <strain evidence="3">ATCC 50604</strain>
    </source>
</reference>
<dbReference type="PANTHER" id="PTHR43979:SF1">
    <property type="entry name" value="PRE-MRNA-PROCESSING FACTOR 17"/>
    <property type="match status" value="1"/>
</dbReference>
<feature type="compositionally biased region" description="Basic and acidic residues" evidence="2">
    <location>
        <begin position="20"/>
        <end position="30"/>
    </location>
</feature>
<gene>
    <name evidence="3" type="ORF">GPU96_07g13360</name>
</gene>
<keyword evidence="1" id="KW-0853">WD repeat</keyword>
<proteinExistence type="predicted"/>
<dbReference type="Proteomes" id="UP001059546">
    <property type="component" value="Chromosome VII"/>
</dbReference>
<organism evidence="3 4">
    <name type="scientific">Encephalitozoon hellem</name>
    <name type="common">Microsporidian parasite</name>
    <dbReference type="NCBI Taxonomy" id="27973"/>
    <lineage>
        <taxon>Eukaryota</taxon>
        <taxon>Fungi</taxon>
        <taxon>Fungi incertae sedis</taxon>
        <taxon>Microsporidia</taxon>
        <taxon>Unikaryonidae</taxon>
        <taxon>Encephalitozoon</taxon>
    </lineage>
</organism>
<dbReference type="GO" id="GO:0071013">
    <property type="term" value="C:catalytic step 2 spliceosome"/>
    <property type="evidence" value="ECO:0007669"/>
    <property type="project" value="InterPro"/>
</dbReference>
<dbReference type="SMART" id="SM00564">
    <property type="entry name" value="PQQ"/>
    <property type="match status" value="2"/>
</dbReference>
<dbReference type="SMART" id="SM00320">
    <property type="entry name" value="WD40"/>
    <property type="match status" value="5"/>
</dbReference>
<feature type="compositionally biased region" description="Basic and acidic residues" evidence="2">
    <location>
        <begin position="1"/>
        <end position="13"/>
    </location>
</feature>
<dbReference type="InterPro" id="IPR032847">
    <property type="entry name" value="PRPF17"/>
</dbReference>
<accession>A0A9Q9C4M9</accession>
<dbReference type="Gene3D" id="2.130.10.10">
    <property type="entry name" value="YVTN repeat-like/Quinoprotein amine dehydrogenase"/>
    <property type="match status" value="2"/>
</dbReference>
<dbReference type="SUPFAM" id="SSF50978">
    <property type="entry name" value="WD40 repeat-like"/>
    <property type="match status" value="1"/>
</dbReference>
<dbReference type="InterPro" id="IPR036322">
    <property type="entry name" value="WD40_repeat_dom_sf"/>
</dbReference>
<feature type="repeat" description="WD" evidence="1">
    <location>
        <begin position="112"/>
        <end position="153"/>
    </location>
</feature>
<evidence type="ECO:0000313" key="4">
    <source>
        <dbReference type="Proteomes" id="UP001059546"/>
    </source>
</evidence>
<dbReference type="PANTHER" id="PTHR43979">
    <property type="entry name" value="PRE-MRNA-PROCESSING FACTOR 17"/>
    <property type="match status" value="1"/>
</dbReference>
<evidence type="ECO:0000256" key="1">
    <source>
        <dbReference type="PROSITE-ProRule" id="PRU00221"/>
    </source>
</evidence>
<dbReference type="PROSITE" id="PS50082">
    <property type="entry name" value="WD_REPEATS_2"/>
    <property type="match status" value="2"/>
</dbReference>
<feature type="region of interest" description="Disordered" evidence="2">
    <location>
        <begin position="1"/>
        <end position="43"/>
    </location>
</feature>
<dbReference type="AlphaFoldDB" id="A0A9Q9C4M9"/>
<evidence type="ECO:0000313" key="3">
    <source>
        <dbReference type="EMBL" id="UTX43575.1"/>
    </source>
</evidence>